<name>A0A0A9HPZ6_ARUDO</name>
<sequence>MVKQQVCCEIQTFEILNYRSDLRIGMVLPVQSIFHYIRNATLLNVFLQYVSSKF</sequence>
<proteinExistence type="predicted"/>
<reference evidence="1" key="2">
    <citation type="journal article" date="2015" name="Data Brief">
        <title>Shoot transcriptome of the giant reed, Arundo donax.</title>
        <authorList>
            <person name="Barrero R.A."/>
            <person name="Guerrero F.D."/>
            <person name="Moolhuijzen P."/>
            <person name="Goolsby J.A."/>
            <person name="Tidwell J."/>
            <person name="Bellgard S.E."/>
            <person name="Bellgard M.I."/>
        </authorList>
    </citation>
    <scope>NUCLEOTIDE SEQUENCE</scope>
    <source>
        <tissue evidence="1">Shoot tissue taken approximately 20 cm above the soil surface</tissue>
    </source>
</reference>
<organism evidence="1">
    <name type="scientific">Arundo donax</name>
    <name type="common">Giant reed</name>
    <name type="synonym">Donax arundinaceus</name>
    <dbReference type="NCBI Taxonomy" id="35708"/>
    <lineage>
        <taxon>Eukaryota</taxon>
        <taxon>Viridiplantae</taxon>
        <taxon>Streptophyta</taxon>
        <taxon>Embryophyta</taxon>
        <taxon>Tracheophyta</taxon>
        <taxon>Spermatophyta</taxon>
        <taxon>Magnoliopsida</taxon>
        <taxon>Liliopsida</taxon>
        <taxon>Poales</taxon>
        <taxon>Poaceae</taxon>
        <taxon>PACMAD clade</taxon>
        <taxon>Arundinoideae</taxon>
        <taxon>Arundineae</taxon>
        <taxon>Arundo</taxon>
    </lineage>
</organism>
<evidence type="ECO:0000313" key="1">
    <source>
        <dbReference type="EMBL" id="JAE37914.1"/>
    </source>
</evidence>
<protein>
    <submittedName>
        <fullName evidence="1">Uncharacterized protein</fullName>
    </submittedName>
</protein>
<dbReference type="EMBL" id="GBRH01159982">
    <property type="protein sequence ID" value="JAE37914.1"/>
    <property type="molecule type" value="Transcribed_RNA"/>
</dbReference>
<accession>A0A0A9HPZ6</accession>
<reference evidence="1" key="1">
    <citation type="submission" date="2014-09" db="EMBL/GenBank/DDBJ databases">
        <authorList>
            <person name="Magalhaes I.L.F."/>
            <person name="Oliveira U."/>
            <person name="Santos F.R."/>
            <person name="Vidigal T.H.D.A."/>
            <person name="Brescovit A.D."/>
            <person name="Santos A.J."/>
        </authorList>
    </citation>
    <scope>NUCLEOTIDE SEQUENCE</scope>
    <source>
        <tissue evidence="1">Shoot tissue taken approximately 20 cm above the soil surface</tissue>
    </source>
</reference>
<dbReference type="AlphaFoldDB" id="A0A0A9HPZ6"/>